<reference evidence="6" key="1">
    <citation type="journal article" date="2023" name="Mol. Phylogenet. Evol.">
        <title>Genome-scale phylogeny and comparative genomics of the fungal order Sordariales.</title>
        <authorList>
            <person name="Hensen N."/>
            <person name="Bonometti L."/>
            <person name="Westerberg I."/>
            <person name="Brannstrom I.O."/>
            <person name="Guillou S."/>
            <person name="Cros-Aarteil S."/>
            <person name="Calhoun S."/>
            <person name="Haridas S."/>
            <person name="Kuo A."/>
            <person name="Mondo S."/>
            <person name="Pangilinan J."/>
            <person name="Riley R."/>
            <person name="LaButti K."/>
            <person name="Andreopoulos B."/>
            <person name="Lipzen A."/>
            <person name="Chen C."/>
            <person name="Yan M."/>
            <person name="Daum C."/>
            <person name="Ng V."/>
            <person name="Clum A."/>
            <person name="Steindorff A."/>
            <person name="Ohm R.A."/>
            <person name="Martin F."/>
            <person name="Silar P."/>
            <person name="Natvig D.O."/>
            <person name="Lalanne C."/>
            <person name="Gautier V."/>
            <person name="Ament-Velasquez S.L."/>
            <person name="Kruys A."/>
            <person name="Hutchinson M.I."/>
            <person name="Powell A.J."/>
            <person name="Barry K."/>
            <person name="Miller A.N."/>
            <person name="Grigoriev I.V."/>
            <person name="Debuchy R."/>
            <person name="Gladieux P."/>
            <person name="Hiltunen Thoren M."/>
            <person name="Johannesson H."/>
        </authorList>
    </citation>
    <scope>NUCLEOTIDE SEQUENCE</scope>
    <source>
        <strain evidence="6">CBS 103.79</strain>
    </source>
</reference>
<dbReference type="Pfam" id="PF10447">
    <property type="entry name" value="EXOSC1"/>
    <property type="match status" value="2"/>
</dbReference>
<evidence type="ECO:0000256" key="2">
    <source>
        <dbReference type="ARBA" id="ARBA00022490"/>
    </source>
</evidence>
<dbReference type="SMART" id="SM00316">
    <property type="entry name" value="S1"/>
    <property type="match status" value="1"/>
</dbReference>
<reference evidence="6" key="2">
    <citation type="submission" date="2023-05" db="EMBL/GenBank/DDBJ databases">
        <authorList>
            <consortium name="Lawrence Berkeley National Laboratory"/>
            <person name="Steindorff A."/>
            <person name="Hensen N."/>
            <person name="Bonometti L."/>
            <person name="Westerberg I."/>
            <person name="Brannstrom I.O."/>
            <person name="Guillou S."/>
            <person name="Cros-Aarteil S."/>
            <person name="Calhoun S."/>
            <person name="Haridas S."/>
            <person name="Kuo A."/>
            <person name="Mondo S."/>
            <person name="Pangilinan J."/>
            <person name="Riley R."/>
            <person name="Labutti K."/>
            <person name="Andreopoulos B."/>
            <person name="Lipzen A."/>
            <person name="Chen C."/>
            <person name="Yanf M."/>
            <person name="Daum C."/>
            <person name="Ng V."/>
            <person name="Clum A."/>
            <person name="Ohm R."/>
            <person name="Martin F."/>
            <person name="Silar P."/>
            <person name="Natvig D."/>
            <person name="Lalanne C."/>
            <person name="Gautier V."/>
            <person name="Ament-Velasquez S.L."/>
            <person name="Kruys A."/>
            <person name="Hutchinson M.I."/>
            <person name="Powell A.J."/>
            <person name="Barry K."/>
            <person name="Miller A.N."/>
            <person name="Grigoriev I.V."/>
            <person name="Debuchy R."/>
            <person name="Gladieux P."/>
            <person name="Thoren M.H."/>
            <person name="Johannesson H."/>
        </authorList>
    </citation>
    <scope>NUCLEOTIDE SEQUENCE</scope>
    <source>
        <strain evidence="6">CBS 103.79</strain>
    </source>
</reference>
<keyword evidence="7" id="KW-1185">Reference proteome</keyword>
<comment type="subcellular location">
    <subcellularLocation>
        <location evidence="1">Nucleus</location>
        <location evidence="1">Nucleolus</location>
    </subcellularLocation>
</comment>
<protein>
    <submittedName>
        <fullName evidence="6">Exosome 3</fullName>
    </submittedName>
</protein>
<feature type="region of interest" description="Disordered" evidence="4">
    <location>
        <begin position="78"/>
        <end position="100"/>
    </location>
</feature>
<dbReference type="FunFam" id="2.40.50.140:FF:000198">
    <property type="entry name" value="Exosome complex component CSL4"/>
    <property type="match status" value="1"/>
</dbReference>
<comment type="caution">
    <text evidence="6">The sequence shown here is derived from an EMBL/GenBank/DDBJ whole genome shotgun (WGS) entry which is preliminary data.</text>
</comment>
<dbReference type="InterPro" id="IPR012340">
    <property type="entry name" value="NA-bd_OB-fold"/>
</dbReference>
<dbReference type="InterPro" id="IPR025721">
    <property type="entry name" value="Exosome_cplx_N_dom"/>
</dbReference>
<dbReference type="SUPFAM" id="SSF110324">
    <property type="entry name" value="Ribosomal L27 protein-like"/>
    <property type="match status" value="1"/>
</dbReference>
<proteinExistence type="predicted"/>
<dbReference type="GO" id="GO:0005737">
    <property type="term" value="C:cytoplasm"/>
    <property type="evidence" value="ECO:0007669"/>
    <property type="project" value="TreeGrafter"/>
</dbReference>
<dbReference type="GO" id="GO:0003723">
    <property type="term" value="F:RNA binding"/>
    <property type="evidence" value="ECO:0007669"/>
    <property type="project" value="InterPro"/>
</dbReference>
<evidence type="ECO:0000313" key="6">
    <source>
        <dbReference type="EMBL" id="KAK3899390.1"/>
    </source>
</evidence>
<organism evidence="6 7">
    <name type="scientific">Staphylotrichum tortipilum</name>
    <dbReference type="NCBI Taxonomy" id="2831512"/>
    <lineage>
        <taxon>Eukaryota</taxon>
        <taxon>Fungi</taxon>
        <taxon>Dikarya</taxon>
        <taxon>Ascomycota</taxon>
        <taxon>Pezizomycotina</taxon>
        <taxon>Sordariomycetes</taxon>
        <taxon>Sordariomycetidae</taxon>
        <taxon>Sordariales</taxon>
        <taxon>Chaetomiaceae</taxon>
        <taxon>Staphylotrichum</taxon>
    </lineage>
</organism>
<dbReference type="GO" id="GO:0006396">
    <property type="term" value="P:RNA processing"/>
    <property type="evidence" value="ECO:0007669"/>
    <property type="project" value="InterPro"/>
</dbReference>
<name>A0AAN6RQN1_9PEZI</name>
<dbReference type="GO" id="GO:0005730">
    <property type="term" value="C:nucleolus"/>
    <property type="evidence" value="ECO:0007669"/>
    <property type="project" value="UniProtKB-SubCell"/>
</dbReference>
<evidence type="ECO:0000256" key="1">
    <source>
        <dbReference type="ARBA" id="ARBA00004604"/>
    </source>
</evidence>
<accession>A0AAN6RQN1</accession>
<dbReference type="EMBL" id="MU855792">
    <property type="protein sequence ID" value="KAK3899390.1"/>
    <property type="molecule type" value="Genomic_DNA"/>
</dbReference>
<dbReference type="AlphaFoldDB" id="A0AAN6RQN1"/>
<gene>
    <name evidence="6" type="ORF">C8A05DRAFT_36999</name>
</gene>
<dbReference type="Gene3D" id="2.40.50.100">
    <property type="match status" value="1"/>
</dbReference>
<evidence type="ECO:0000259" key="5">
    <source>
        <dbReference type="SMART" id="SM00316"/>
    </source>
</evidence>
<keyword evidence="3" id="KW-0271">Exosome</keyword>
<dbReference type="InterPro" id="IPR019495">
    <property type="entry name" value="EXOSC1_C"/>
</dbReference>
<dbReference type="PANTHER" id="PTHR12686:SF8">
    <property type="entry name" value="EXOSOME COMPLEX COMPONENT CSL4"/>
    <property type="match status" value="1"/>
</dbReference>
<dbReference type="Gene3D" id="2.40.50.140">
    <property type="entry name" value="Nucleic acid-binding proteins"/>
    <property type="match status" value="1"/>
</dbReference>
<sequence length="228" mass="24297">MTTTAPTLAIPGQLLGPATRYQPGPGTHLHEAQLYSSLLGQVHTTAAARAPGPVKRLTKITPAPVPAELPTISVMPSSSAMASGGFQGDEGEGRSGGAKKREVLPEVGNVVLARVVRITPRQAVVVICVCGDTVLEAEWQGVIRVQDVRATEKDRVKVYESFRPGDIVRAEVISLGDQANYYLSTARNELGVVSAMSEAGNTMTPVSWKEFRDPETGVTELRKVAKPQ</sequence>
<dbReference type="SUPFAM" id="SSF50249">
    <property type="entry name" value="Nucleic acid-binding proteins"/>
    <property type="match status" value="1"/>
</dbReference>
<keyword evidence="2" id="KW-0963">Cytoplasm</keyword>
<dbReference type="CDD" id="cd05791">
    <property type="entry name" value="S1_CSL4"/>
    <property type="match status" value="1"/>
</dbReference>
<dbReference type="InterPro" id="IPR039771">
    <property type="entry name" value="Csl4"/>
</dbReference>
<dbReference type="PANTHER" id="PTHR12686">
    <property type="entry name" value="3'-5' EXORIBONUCLEASE CSL4-RELATED"/>
    <property type="match status" value="1"/>
</dbReference>
<dbReference type="Proteomes" id="UP001303889">
    <property type="component" value="Unassembled WGS sequence"/>
</dbReference>
<feature type="region of interest" description="Disordered" evidence="4">
    <location>
        <begin position="1"/>
        <end position="26"/>
    </location>
</feature>
<dbReference type="Pfam" id="PF14382">
    <property type="entry name" value="ECR1_N"/>
    <property type="match status" value="1"/>
</dbReference>
<evidence type="ECO:0000256" key="4">
    <source>
        <dbReference type="SAM" id="MobiDB-lite"/>
    </source>
</evidence>
<dbReference type="InterPro" id="IPR003029">
    <property type="entry name" value="S1_domain"/>
</dbReference>
<evidence type="ECO:0000256" key="3">
    <source>
        <dbReference type="ARBA" id="ARBA00022835"/>
    </source>
</evidence>
<feature type="domain" description="S1 motif" evidence="5">
    <location>
        <begin position="106"/>
        <end position="186"/>
    </location>
</feature>
<dbReference type="GO" id="GO:0000176">
    <property type="term" value="C:nuclear exosome (RNase complex)"/>
    <property type="evidence" value="ECO:0007669"/>
    <property type="project" value="TreeGrafter"/>
</dbReference>
<evidence type="ECO:0000313" key="7">
    <source>
        <dbReference type="Proteomes" id="UP001303889"/>
    </source>
</evidence>